<name>A0ABP0H7C2_9DINO</name>
<accession>A0ABP0H7C2</accession>
<sequence length="179" mass="20172">MDPSSLPKYVFAEKNTFLEVTLEEDSMVLPRRSSWSCGDHERPRLMCELEREEVAYAKHRNGTCNPCVFFASKLGCRTASCEYCHLQHTTSRPRPRKEQRDGYKLLVAQLFENGLAEDPTMLQQAAMVDPYMRQLITGRLDAMSGHGPRQVGAQPADNAVFCCHRQALPAASPSPGRRD</sequence>
<dbReference type="EMBL" id="CAXAMN010000002">
    <property type="protein sequence ID" value="CAK8985583.1"/>
    <property type="molecule type" value="Genomic_DNA"/>
</dbReference>
<gene>
    <name evidence="1" type="ORF">CCMP2556_LOCUS184</name>
</gene>
<organism evidence="1 2">
    <name type="scientific">Durusdinium trenchii</name>
    <dbReference type="NCBI Taxonomy" id="1381693"/>
    <lineage>
        <taxon>Eukaryota</taxon>
        <taxon>Sar</taxon>
        <taxon>Alveolata</taxon>
        <taxon>Dinophyceae</taxon>
        <taxon>Suessiales</taxon>
        <taxon>Symbiodiniaceae</taxon>
        <taxon>Durusdinium</taxon>
    </lineage>
</organism>
<keyword evidence="2" id="KW-1185">Reference proteome</keyword>
<evidence type="ECO:0000313" key="2">
    <source>
        <dbReference type="Proteomes" id="UP001642484"/>
    </source>
</evidence>
<protein>
    <submittedName>
        <fullName evidence="1">Uncharacterized protein</fullName>
    </submittedName>
</protein>
<evidence type="ECO:0000313" key="1">
    <source>
        <dbReference type="EMBL" id="CAK8985583.1"/>
    </source>
</evidence>
<dbReference type="Proteomes" id="UP001642484">
    <property type="component" value="Unassembled WGS sequence"/>
</dbReference>
<proteinExistence type="predicted"/>
<reference evidence="1 2" key="1">
    <citation type="submission" date="2024-02" db="EMBL/GenBank/DDBJ databases">
        <authorList>
            <person name="Chen Y."/>
            <person name="Shah S."/>
            <person name="Dougan E. K."/>
            <person name="Thang M."/>
            <person name="Chan C."/>
        </authorList>
    </citation>
    <scope>NUCLEOTIDE SEQUENCE [LARGE SCALE GENOMIC DNA]</scope>
</reference>
<comment type="caution">
    <text evidence="1">The sequence shown here is derived from an EMBL/GenBank/DDBJ whole genome shotgun (WGS) entry which is preliminary data.</text>
</comment>